<reference evidence="1" key="1">
    <citation type="submission" date="2022-10" db="EMBL/GenBank/DDBJ databases">
        <title>Chryseobacterium babae sp. nov. isolated from the gut of the beetle Oryctes rhinoceros, and Chryseobacterium kimseyorum sp. nov., isolated from a stick insect rearing cage.</title>
        <authorList>
            <person name="Shelomi M."/>
            <person name="Han C.-J."/>
            <person name="Chen W.-M."/>
            <person name="Chen H.-K."/>
            <person name="Liaw S.-J."/>
            <person name="Muhle E."/>
            <person name="Clermont D."/>
        </authorList>
    </citation>
    <scope>NUCLEOTIDE SEQUENCE</scope>
    <source>
        <strain evidence="1">WLa1L2M3</strain>
    </source>
</reference>
<organism evidence="1 2">
    <name type="scientific">Chryseobacterium oryctis</name>
    <dbReference type="NCBI Taxonomy" id="2952618"/>
    <lineage>
        <taxon>Bacteria</taxon>
        <taxon>Pseudomonadati</taxon>
        <taxon>Bacteroidota</taxon>
        <taxon>Flavobacteriia</taxon>
        <taxon>Flavobacteriales</taxon>
        <taxon>Weeksellaceae</taxon>
        <taxon>Chryseobacterium group</taxon>
        <taxon>Chryseobacterium</taxon>
    </lineage>
</organism>
<evidence type="ECO:0000313" key="2">
    <source>
        <dbReference type="Proteomes" id="UP001163719"/>
    </source>
</evidence>
<dbReference type="Proteomes" id="UP001163719">
    <property type="component" value="Unassembled WGS sequence"/>
</dbReference>
<dbReference type="RefSeq" id="WP_264744365.1">
    <property type="nucleotide sequence ID" value="NZ_JAPDHV010000007.1"/>
</dbReference>
<evidence type="ECO:0000313" key="1">
    <source>
        <dbReference type="EMBL" id="MCW3162448.1"/>
    </source>
</evidence>
<dbReference type="EMBL" id="JAPDHV010000007">
    <property type="protein sequence ID" value="MCW3162448.1"/>
    <property type="molecule type" value="Genomic_DNA"/>
</dbReference>
<keyword evidence="2" id="KW-1185">Reference proteome</keyword>
<protein>
    <submittedName>
        <fullName evidence="1">Uncharacterized protein</fullName>
    </submittedName>
</protein>
<accession>A0ABT3HS47</accession>
<sequence length="811" mass="93935">MKAYNTSSYPVFEADQVLSQKDLNMAVSHLEEQDRITRKNLTGIGITCGLELAFPAKNQVKISCGTAVTSLGFQINWNEKLFTHYKETKLSDQFLAPDYTDEPYLDAIFKYSKSYASLKKIYDLLPSDASDTDKKPIPNDFFDDKLIILLLEVTLIDQKNCVTTNCDDKGKRLEFNLRPIAVSSGDWFKELFPQYPSYQFTKLTFPRYNVPYNTITTPAKVLDNFVKPFSAAYIKSVSDAVSKIYNEYKGITNQNLNVLNDAKTVIDKNLKAYKDTINVQYFWDWMSDIVSAYNELICSKKTELSLCCVNEALFPFHVVLGGSTAQSLTYRTPFFSTNNSSKKNEKKLKELQLLFEKLAHIISSFKIEKNLNIRITPSQYGDVKLSEKALPFYYDEILELRDYWSPHLTIKKLNDTVLSYHSLQNNYTTKAEVKAPLLFETEPYNFFRIEGHIGKNYQDAMADILRIQETHQLPFKVIALNATQFPDLPINLATDETNWSYLETDYDLVRRNWENVIGKIIEWLEDHQGTIKENRYIKDLNFLNNYIRFLKKGRNSMVESFTAFIKIYHQFIPIYEKIEELSIQFREAVYNKRNEDLRFEEDLIDHIDEVIMVCEKGEFRALYQAAQEKWKELGKRLSLQRFIEKHPGIEHKAGVTKGGTFIVVYKENPPKKKLQRIDAIRNLSAARNEKTLMASNEATSGVKASVDVSGTECSSMIENSLLKMQNYIAYYHPENALELNKYLFYYFNPKFVVENNDIIPDKTVIADFYIPYICCGEGDVINFVLGKVEEEPKVGDFDFPDFDSEDFNTNR</sequence>
<comment type="caution">
    <text evidence="1">The sequence shown here is derived from an EMBL/GenBank/DDBJ whole genome shotgun (WGS) entry which is preliminary data.</text>
</comment>
<proteinExistence type="predicted"/>
<name>A0ABT3HS47_9FLAO</name>
<gene>
    <name evidence="1" type="ORF">OH806_14350</name>
</gene>